<accession>A0A382DYS7</accession>
<reference evidence="3" key="1">
    <citation type="submission" date="2018-05" db="EMBL/GenBank/DDBJ databases">
        <authorList>
            <person name="Lanie J.A."/>
            <person name="Ng W.-L."/>
            <person name="Kazmierczak K.M."/>
            <person name="Andrzejewski T.M."/>
            <person name="Davidsen T.M."/>
            <person name="Wayne K.J."/>
            <person name="Tettelin H."/>
            <person name="Glass J.I."/>
            <person name="Rusch D."/>
            <person name="Podicherti R."/>
            <person name="Tsui H.-C.T."/>
            <person name="Winkler M.E."/>
        </authorList>
    </citation>
    <scope>NUCLEOTIDE SEQUENCE</scope>
</reference>
<evidence type="ECO:0000313" key="3">
    <source>
        <dbReference type="EMBL" id="SVB42861.1"/>
    </source>
</evidence>
<feature type="compositionally biased region" description="Polar residues" evidence="1">
    <location>
        <begin position="1"/>
        <end position="10"/>
    </location>
</feature>
<feature type="compositionally biased region" description="Basic and acidic residues" evidence="1">
    <location>
        <begin position="17"/>
        <end position="26"/>
    </location>
</feature>
<feature type="region of interest" description="Disordered" evidence="1">
    <location>
        <begin position="1"/>
        <end position="32"/>
    </location>
</feature>
<dbReference type="SUPFAM" id="SSF56281">
    <property type="entry name" value="Metallo-hydrolase/oxidoreductase"/>
    <property type="match status" value="2"/>
</dbReference>
<protein>
    <recommendedName>
        <fullName evidence="2">Metallo-beta-lactamase domain-containing protein</fullName>
    </recommendedName>
</protein>
<sequence>MGHSSTQPSGHLSGHASESHRSDPSRSGHRSIAEGRWQSVGLGVLRYADGVNTYAVRTEPGHIVIIDPGRGRWWHHLDQIGVTMVDAVVITHLHRDGVCGLYRPGPLADEYRGDIFLPTGDLPLADDIKTFWANYQAAGCPTSYAAPRQPLLRSSRQRLRAIGADSEICFGKVRLCAIATPGHSRGALSYLLNCGDRQAIFCGDAAHAGATIHQPYHLEWDHWTPEGVLQAWYGLERLRANRIDLLLTSHGNIVRREPRDLLARLQDRLLRLVSAKTAIAAGEPSRWYNAETVAEGVRQILPHLYAFGGNSYLLASYDGSALIVDPVKGSLPALERLVEHTGLRPDVATATHYHYDHSNGLLDLRKRYGAQIWLHPWVAEPLRDRNRLDVPFLPLESVDADRVLPEEGRLRWREYDLGVRPYPGQTWWHCAFDTLVDDRRVLISGDNFQPPSRWNGTGGFCAFNGSRFREGFARSARVGLQIAPDIVCNGHQCLYHFDARLHEAILAWCDEAETAVADVCPGSAWRANYDPRVVRFEP</sequence>
<dbReference type="Pfam" id="PF00753">
    <property type="entry name" value="Lactamase_B"/>
    <property type="match status" value="1"/>
</dbReference>
<dbReference type="PANTHER" id="PTHR43084:SF1">
    <property type="entry name" value="PERSULFIDE DIOXYGENASE ETHE1, MITOCHONDRIAL"/>
    <property type="match status" value="1"/>
</dbReference>
<dbReference type="PANTHER" id="PTHR43084">
    <property type="entry name" value="PERSULFIDE DIOXYGENASE ETHE1"/>
    <property type="match status" value="1"/>
</dbReference>
<dbReference type="GO" id="GO:0070813">
    <property type="term" value="P:hydrogen sulfide metabolic process"/>
    <property type="evidence" value="ECO:0007669"/>
    <property type="project" value="TreeGrafter"/>
</dbReference>
<gene>
    <name evidence="3" type="ORF">METZ01_LOCUS195715</name>
</gene>
<feature type="domain" description="Metallo-beta-lactamase" evidence="2">
    <location>
        <begin position="308"/>
        <end position="491"/>
    </location>
</feature>
<dbReference type="AlphaFoldDB" id="A0A382DYS7"/>
<dbReference type="CDD" id="cd06262">
    <property type="entry name" value="metallo-hydrolase-like_MBL-fold"/>
    <property type="match status" value="2"/>
</dbReference>
<feature type="domain" description="Metallo-beta-lactamase" evidence="2">
    <location>
        <begin position="50"/>
        <end position="250"/>
    </location>
</feature>
<dbReference type="InterPro" id="IPR051682">
    <property type="entry name" value="Mito_Persulfide_Diox"/>
</dbReference>
<feature type="non-terminal residue" evidence="3">
    <location>
        <position position="538"/>
    </location>
</feature>
<proteinExistence type="predicted"/>
<dbReference type="EMBL" id="UINC01041503">
    <property type="protein sequence ID" value="SVB42861.1"/>
    <property type="molecule type" value="Genomic_DNA"/>
</dbReference>
<dbReference type="GO" id="GO:0006749">
    <property type="term" value="P:glutathione metabolic process"/>
    <property type="evidence" value="ECO:0007669"/>
    <property type="project" value="TreeGrafter"/>
</dbReference>
<dbReference type="InterPro" id="IPR036866">
    <property type="entry name" value="RibonucZ/Hydroxyglut_hydro"/>
</dbReference>
<evidence type="ECO:0000256" key="1">
    <source>
        <dbReference type="SAM" id="MobiDB-lite"/>
    </source>
</evidence>
<dbReference type="InterPro" id="IPR001279">
    <property type="entry name" value="Metallo-B-lactamas"/>
</dbReference>
<evidence type="ECO:0000259" key="2">
    <source>
        <dbReference type="SMART" id="SM00849"/>
    </source>
</evidence>
<dbReference type="GO" id="GO:0050313">
    <property type="term" value="F:sulfur dioxygenase activity"/>
    <property type="evidence" value="ECO:0007669"/>
    <property type="project" value="TreeGrafter"/>
</dbReference>
<dbReference type="Gene3D" id="3.60.15.10">
    <property type="entry name" value="Ribonuclease Z/Hydroxyacylglutathione hydrolase-like"/>
    <property type="match status" value="2"/>
</dbReference>
<name>A0A382DYS7_9ZZZZ</name>
<organism evidence="3">
    <name type="scientific">marine metagenome</name>
    <dbReference type="NCBI Taxonomy" id="408172"/>
    <lineage>
        <taxon>unclassified sequences</taxon>
        <taxon>metagenomes</taxon>
        <taxon>ecological metagenomes</taxon>
    </lineage>
</organism>
<dbReference type="SMART" id="SM00849">
    <property type="entry name" value="Lactamase_B"/>
    <property type="match status" value="2"/>
</dbReference>